<dbReference type="Proteomes" id="UP000266906">
    <property type="component" value="Unassembled WGS sequence"/>
</dbReference>
<dbReference type="EMBL" id="RJVJ01000005">
    <property type="protein sequence ID" value="ROR33929.1"/>
    <property type="molecule type" value="Genomic_DNA"/>
</dbReference>
<evidence type="ECO:0000313" key="4">
    <source>
        <dbReference type="Proteomes" id="UP000266906"/>
    </source>
</evidence>
<dbReference type="AlphaFoldDB" id="A0A3N4RZ98"/>
<feature type="compositionally biased region" description="Low complexity" evidence="1">
    <location>
        <begin position="59"/>
        <end position="74"/>
    </location>
</feature>
<evidence type="ECO:0000313" key="2">
    <source>
        <dbReference type="EMBL" id="ROR33929.1"/>
    </source>
</evidence>
<proteinExistence type="predicted"/>
<evidence type="ECO:0000256" key="1">
    <source>
        <dbReference type="SAM" id="MobiDB-lite"/>
    </source>
</evidence>
<accession>A0A8G1U8X6</accession>
<sequence length="81" mass="8571">MGMFKDAPPSEHPDFTQLRFMAAGTPSWWKRNRHKTLGVAGLLVGFWLASHYNTAAPAASCTPTATTATSAPAPQGEAAGR</sequence>
<name>A0A3N4RZ98_9ACTN</name>
<dbReference type="Proteomes" id="UP000267408">
    <property type="component" value="Unassembled WGS sequence"/>
</dbReference>
<gene>
    <name evidence="3" type="ORF">EDD38_6569</name>
    <name evidence="2" type="ORF">EDD39_7752</name>
</gene>
<keyword evidence="4" id="KW-1185">Reference proteome</keyword>
<comment type="caution">
    <text evidence="3">The sequence shown here is derived from an EMBL/GenBank/DDBJ whole genome shotgun (WGS) entry which is preliminary data.</text>
</comment>
<dbReference type="RefSeq" id="WP_123820881.1">
    <property type="nucleotide sequence ID" value="NZ_JBEXVB010000039.1"/>
</dbReference>
<feature type="region of interest" description="Disordered" evidence="1">
    <location>
        <begin position="59"/>
        <end position="81"/>
    </location>
</feature>
<accession>A0A3N4RZ98</accession>
<dbReference type="OrthoDB" id="4321751at2"/>
<organism evidence="3 4">
    <name type="scientific">Kitasatospora cineracea</name>
    <dbReference type="NCBI Taxonomy" id="88074"/>
    <lineage>
        <taxon>Bacteria</taxon>
        <taxon>Bacillati</taxon>
        <taxon>Actinomycetota</taxon>
        <taxon>Actinomycetes</taxon>
        <taxon>Kitasatosporales</taxon>
        <taxon>Streptomycetaceae</taxon>
        <taxon>Kitasatospora</taxon>
    </lineage>
</organism>
<evidence type="ECO:0000313" key="3">
    <source>
        <dbReference type="EMBL" id="RPE29414.1"/>
    </source>
</evidence>
<reference evidence="4 5" key="1">
    <citation type="submission" date="2018-11" db="EMBL/GenBank/DDBJ databases">
        <title>Sequencing the genomes of 1000 actinobacteria strains.</title>
        <authorList>
            <person name="Klenk H.-P."/>
        </authorList>
    </citation>
    <scope>NUCLEOTIDE SEQUENCE [LARGE SCALE GENOMIC DNA]</scope>
    <source>
        <strain evidence="2 5">DSM 44780</strain>
        <strain evidence="3 4">DSM 44781</strain>
    </source>
</reference>
<protein>
    <submittedName>
        <fullName evidence="3">Uncharacterized protein</fullName>
    </submittedName>
</protein>
<evidence type="ECO:0000313" key="5">
    <source>
        <dbReference type="Proteomes" id="UP000267408"/>
    </source>
</evidence>
<dbReference type="EMBL" id="RKQG01000002">
    <property type="protein sequence ID" value="RPE29414.1"/>
    <property type="molecule type" value="Genomic_DNA"/>
</dbReference>